<feature type="compositionally biased region" description="Polar residues" evidence="5">
    <location>
        <begin position="260"/>
        <end position="270"/>
    </location>
</feature>
<dbReference type="InterPro" id="IPR055356">
    <property type="entry name" value="ZP-N"/>
</dbReference>
<keyword evidence="4" id="KW-0325">Glycoprotein</keyword>
<dbReference type="Pfam" id="PF00100">
    <property type="entry name" value="Zona_pellucida"/>
    <property type="match status" value="1"/>
</dbReference>
<dbReference type="SUPFAM" id="SSF48371">
    <property type="entry name" value="ARM repeat"/>
    <property type="match status" value="1"/>
</dbReference>
<evidence type="ECO:0000256" key="5">
    <source>
        <dbReference type="SAM" id="MobiDB-lite"/>
    </source>
</evidence>
<dbReference type="InterPro" id="IPR034085">
    <property type="entry name" value="TOG"/>
</dbReference>
<proteinExistence type="predicted"/>
<dbReference type="GO" id="GO:0005576">
    <property type="term" value="C:extracellular region"/>
    <property type="evidence" value="ECO:0007669"/>
    <property type="project" value="UniProtKB-SubCell"/>
</dbReference>
<dbReference type="Gene3D" id="1.25.10.10">
    <property type="entry name" value="Leucine-rich Repeat Variant"/>
    <property type="match status" value="1"/>
</dbReference>
<dbReference type="InterPro" id="IPR016024">
    <property type="entry name" value="ARM-type_fold"/>
</dbReference>
<reference evidence="7" key="2">
    <citation type="submission" date="2025-09" db="UniProtKB">
        <authorList>
            <consortium name="Ensembl"/>
        </authorList>
    </citation>
    <scope>IDENTIFICATION</scope>
</reference>
<dbReference type="InterPro" id="IPR042235">
    <property type="entry name" value="ZP-C_dom"/>
</dbReference>
<evidence type="ECO:0000313" key="7">
    <source>
        <dbReference type="Ensembl" id="ENSOKIP00005092537.1"/>
    </source>
</evidence>
<dbReference type="PROSITE" id="PS00682">
    <property type="entry name" value="ZP_1"/>
    <property type="match status" value="1"/>
</dbReference>
<evidence type="ECO:0000259" key="6">
    <source>
        <dbReference type="PROSITE" id="PS51034"/>
    </source>
</evidence>
<dbReference type="InterPro" id="IPR001507">
    <property type="entry name" value="ZP_dom"/>
</dbReference>
<dbReference type="SMART" id="SM00241">
    <property type="entry name" value="ZP"/>
    <property type="match status" value="1"/>
</dbReference>
<dbReference type="Gene3D" id="2.60.40.3210">
    <property type="entry name" value="Zona pellucida, ZP-N domain"/>
    <property type="match status" value="1"/>
</dbReference>
<evidence type="ECO:0000313" key="8">
    <source>
        <dbReference type="Proteomes" id="UP000694557"/>
    </source>
</evidence>
<dbReference type="PANTHER" id="PTHR47130:SF3">
    <property type="entry name" value="ZONA PELLUCIDA PROTEIN"/>
    <property type="match status" value="1"/>
</dbReference>
<evidence type="ECO:0000256" key="1">
    <source>
        <dbReference type="ARBA" id="ARBA00004613"/>
    </source>
</evidence>
<name>A0A8C7N0U3_ONCKI</name>
<dbReference type="Proteomes" id="UP000694557">
    <property type="component" value="Unassembled WGS sequence"/>
</dbReference>
<dbReference type="Pfam" id="PF23344">
    <property type="entry name" value="ZP-N"/>
    <property type="match status" value="1"/>
</dbReference>
<protein>
    <recommendedName>
        <fullName evidence="6">ZP domain-containing protein</fullName>
    </recommendedName>
</protein>
<feature type="compositionally biased region" description="Basic residues" evidence="5">
    <location>
        <begin position="113"/>
        <end position="125"/>
    </location>
</feature>
<dbReference type="SMART" id="SM01349">
    <property type="entry name" value="TOG"/>
    <property type="match status" value="1"/>
</dbReference>
<dbReference type="GeneTree" id="ENSGT00940000163503"/>
<dbReference type="Pfam" id="PF26562">
    <property type="entry name" value="Ig-like"/>
    <property type="match status" value="1"/>
</dbReference>
<dbReference type="InterPro" id="IPR058876">
    <property type="entry name" value="Ig-like_ZP"/>
</dbReference>
<sequence length="1294" mass="144414">MQRAERETMEAKQRKISAIHENYVRTALIGVGSTFAHHFVPSIQCIPWPKAPPRPLPRRLEHIALAPLKNVVGVDGAQVRPGSHSLESIQVNKLFSSSSVWPVPVPPTGAPSKRGKKKKGRRGVKALKVQSDQGCADNNGPIDLMEEVRDIEPHLKEEAWKVVHEVKAMGRRSLGSAMSMGEIATSSLGSLSSVDMNTPAELRDYLDVGTPVKLRDSPPRPAPPPTKPRSKQPRPIRFLSLPKAATGSDNKAASEPKGQIKNQARLQPLSNPEQALTKTFKLLHSPSDDWEKKIEGLTSLRVMAQNHMDILMPKLHDICLAIINEVKNLRSAVSCADSEVEGTARVLLHKASEANAFIRQGANFALGHMVQSCTPTRVMNALLVGGLSHRNAAVRSCTAQHLERLAEVMGTACLLSGKKDLTDRFLIAVSKLAVDPSQEVRLFCLLMAAVGIQAQQTPSINDLNAECLGNVIRLSVAPLFEDVDAVFNDTQIINLTPGLATQCGFSFKFDPMGNAMFFASLQNCFSQNMDDKMFSLVMQFRLPGNHMTEDPVYRVGKTCSYTPWTSREILCDRNYMEVSVRRTLPDIQTIPKQPTGGPKARSGNFRRGAEAVASGYKMTAVVFSPSKNVMNVDEVQRKGYAIANTPTRLVLRSPHNAEETYLQNVAGVPMRVLSTSTFFEQKWLVTRVDATAVCPTPEAVAFTPEVITWYMPKHIDPLFSSDAFTMLEVYMGIDAKRLDTEEMAARNYSVLVTEAHIIVEIPVGAVGGYFKSHIQDDQYFVTYTIEPMLELLWIEEVAHENTSYKVLFPITTPPMARPPQVRNYTPLDTVPEQAVFVLDLGTFNLDVELLNITFPTMVLTVAECNARGFNVQEQRSPDNTLKTFRMEVPFSDPVVFKERRAEQGVTTFTLQLIYGLVIFPEYAPFSHSAVVDAVLLDIVPPSVTGNCDQENFHITVDYRNQEPFFVVLVGKRLLNHEFAQQYLTEGDTDFTITLPFSSPDAVFESVHSSSVRSRLDVALLNPYNNMTIKYFSLACSFLKTLTECFSNGTMTALAVKVESAPGLNPGQLTLSDPACGPTYSDDRFAYFHFTVNSCGTTRKFINNVMLYENEISLPDELEVKLNATTSSEEEYQLKVSCYYVANITRTLAFLTRPRDNEPFAETGTGRLMVRMRLAQDASYNTFHQEEDYPVVRYLRQPLHFEVELTTSSDPKVALVLDHCWATLNEDRDSRPRWNLIINGCENPEDPYRVVFHPVEVDARVQFPSHVKRFEVLYVFLAEDAVEQSGQVTKFTQQS</sequence>
<comment type="subcellular location">
    <subcellularLocation>
        <location evidence="1">Secreted</location>
    </subcellularLocation>
</comment>
<reference evidence="7" key="1">
    <citation type="submission" date="2025-08" db="UniProtKB">
        <authorList>
            <consortium name="Ensembl"/>
        </authorList>
    </citation>
    <scope>IDENTIFICATION</scope>
</reference>
<keyword evidence="3" id="KW-1015">Disulfide bond</keyword>
<keyword evidence="8" id="KW-1185">Reference proteome</keyword>
<keyword evidence="2" id="KW-0964">Secreted</keyword>
<feature type="region of interest" description="Disordered" evidence="5">
    <location>
        <begin position="209"/>
        <end position="270"/>
    </location>
</feature>
<gene>
    <name evidence="7" type="primary">LOC116364069</name>
</gene>
<dbReference type="Gene3D" id="2.60.40.4100">
    <property type="entry name" value="Zona pellucida, ZP-C domain"/>
    <property type="match status" value="1"/>
</dbReference>
<dbReference type="InterPro" id="IPR011989">
    <property type="entry name" value="ARM-like"/>
</dbReference>
<dbReference type="PROSITE" id="PS51034">
    <property type="entry name" value="ZP_2"/>
    <property type="match status" value="1"/>
</dbReference>
<evidence type="ECO:0000256" key="3">
    <source>
        <dbReference type="ARBA" id="ARBA00023157"/>
    </source>
</evidence>
<dbReference type="InterPro" id="IPR055355">
    <property type="entry name" value="ZP-C"/>
</dbReference>
<dbReference type="Ensembl" id="ENSOKIT00005098859.1">
    <property type="protein sequence ID" value="ENSOKIP00005092537.1"/>
    <property type="gene ID" value="ENSOKIG00005040335.1"/>
</dbReference>
<accession>A0A8C7N0U3</accession>
<dbReference type="PANTHER" id="PTHR47130">
    <property type="entry name" value="SI:DKEY-19B23.11-RELATED"/>
    <property type="match status" value="1"/>
</dbReference>
<feature type="domain" description="ZP" evidence="6">
    <location>
        <begin position="1043"/>
        <end position="1294"/>
    </location>
</feature>
<organism evidence="7 8">
    <name type="scientific">Oncorhynchus kisutch</name>
    <name type="common">Coho salmon</name>
    <name type="synonym">Salmo kisutch</name>
    <dbReference type="NCBI Taxonomy" id="8019"/>
    <lineage>
        <taxon>Eukaryota</taxon>
        <taxon>Metazoa</taxon>
        <taxon>Chordata</taxon>
        <taxon>Craniata</taxon>
        <taxon>Vertebrata</taxon>
        <taxon>Euteleostomi</taxon>
        <taxon>Actinopterygii</taxon>
        <taxon>Neopterygii</taxon>
        <taxon>Teleostei</taxon>
        <taxon>Protacanthopterygii</taxon>
        <taxon>Salmoniformes</taxon>
        <taxon>Salmonidae</taxon>
        <taxon>Salmoninae</taxon>
        <taxon>Oncorhynchus</taxon>
    </lineage>
</organism>
<dbReference type="InterPro" id="IPR017977">
    <property type="entry name" value="ZP_dom_CS"/>
</dbReference>
<feature type="region of interest" description="Disordered" evidence="5">
    <location>
        <begin position="102"/>
        <end position="141"/>
    </location>
</feature>
<evidence type="ECO:0000256" key="4">
    <source>
        <dbReference type="ARBA" id="ARBA00023180"/>
    </source>
</evidence>
<evidence type="ECO:0000256" key="2">
    <source>
        <dbReference type="ARBA" id="ARBA00022525"/>
    </source>
</evidence>